<proteinExistence type="predicted"/>
<name>A0A7Y4H1A6_9BRAD</name>
<protein>
    <submittedName>
        <fullName evidence="1">Uncharacterized protein</fullName>
    </submittedName>
</protein>
<evidence type="ECO:0000313" key="2">
    <source>
        <dbReference type="Proteomes" id="UP000528734"/>
    </source>
</evidence>
<dbReference type="Proteomes" id="UP000528734">
    <property type="component" value="Unassembled WGS sequence"/>
</dbReference>
<gene>
    <name evidence="1" type="ORF">HCN50_05890</name>
</gene>
<evidence type="ECO:0000313" key="1">
    <source>
        <dbReference type="EMBL" id="NOJ45790.1"/>
    </source>
</evidence>
<comment type="caution">
    <text evidence="1">The sequence shown here is derived from an EMBL/GenBank/DDBJ whole genome shotgun (WGS) entry which is preliminary data.</text>
</comment>
<sequence length="64" mass="7171">MDKKQVEERSQRDLHMEALAALEYARTLPHGPARSEALKRAGLLQKAADMQGLTFAKRGRPPKT</sequence>
<dbReference type="EMBL" id="JAAVLW010000002">
    <property type="protein sequence ID" value="NOJ45790.1"/>
    <property type="molecule type" value="Genomic_DNA"/>
</dbReference>
<organism evidence="1 2">
    <name type="scientific">Bradyrhizobium archetypum</name>
    <dbReference type="NCBI Taxonomy" id="2721160"/>
    <lineage>
        <taxon>Bacteria</taxon>
        <taxon>Pseudomonadati</taxon>
        <taxon>Pseudomonadota</taxon>
        <taxon>Alphaproteobacteria</taxon>
        <taxon>Hyphomicrobiales</taxon>
        <taxon>Nitrobacteraceae</taxon>
        <taxon>Bradyrhizobium</taxon>
    </lineage>
</organism>
<reference evidence="1 2" key="1">
    <citation type="submission" date="2020-03" db="EMBL/GenBank/DDBJ databases">
        <title>Bradyrhizobium diversity isolated from nodules of Muelleranthus trifoliolatus.</title>
        <authorList>
            <person name="Klepa M."/>
            <person name="Helene L."/>
            <person name="Hungria M."/>
        </authorList>
    </citation>
    <scope>NUCLEOTIDE SEQUENCE [LARGE SCALE GENOMIC DNA]</scope>
    <source>
        <strain evidence="1 2">WSM 1744</strain>
    </source>
</reference>
<keyword evidence="2" id="KW-1185">Reference proteome</keyword>
<dbReference type="AlphaFoldDB" id="A0A7Y4H1A6"/>
<accession>A0A7Y4H1A6</accession>
<dbReference type="RefSeq" id="WP_171708688.1">
    <property type="nucleotide sequence ID" value="NZ_JAAVLW010000002.1"/>
</dbReference>